<evidence type="ECO:0000313" key="3">
    <source>
        <dbReference type="Proteomes" id="UP000298030"/>
    </source>
</evidence>
<evidence type="ECO:0000313" key="2">
    <source>
        <dbReference type="EMBL" id="TEB32647.1"/>
    </source>
</evidence>
<dbReference type="EMBL" id="QPFP01000014">
    <property type="protein sequence ID" value="TEB32647.1"/>
    <property type="molecule type" value="Genomic_DNA"/>
</dbReference>
<name>A0A4Y7TEP0_COPMI</name>
<accession>A0A4Y7TEP0</accession>
<feature type="region of interest" description="Disordered" evidence="1">
    <location>
        <begin position="66"/>
        <end position="120"/>
    </location>
</feature>
<gene>
    <name evidence="2" type="ORF">FA13DRAFT_1731140</name>
</gene>
<organism evidence="2 3">
    <name type="scientific">Coprinellus micaceus</name>
    <name type="common">Glistening ink-cap mushroom</name>
    <name type="synonym">Coprinus micaceus</name>
    <dbReference type="NCBI Taxonomy" id="71717"/>
    <lineage>
        <taxon>Eukaryota</taxon>
        <taxon>Fungi</taxon>
        <taxon>Dikarya</taxon>
        <taxon>Basidiomycota</taxon>
        <taxon>Agaricomycotina</taxon>
        <taxon>Agaricomycetes</taxon>
        <taxon>Agaricomycetidae</taxon>
        <taxon>Agaricales</taxon>
        <taxon>Agaricineae</taxon>
        <taxon>Psathyrellaceae</taxon>
        <taxon>Coprinellus</taxon>
    </lineage>
</organism>
<dbReference type="AlphaFoldDB" id="A0A4Y7TEP0"/>
<keyword evidence="3" id="KW-1185">Reference proteome</keyword>
<evidence type="ECO:0000256" key="1">
    <source>
        <dbReference type="SAM" id="MobiDB-lite"/>
    </source>
</evidence>
<comment type="caution">
    <text evidence="2">The sequence shown here is derived from an EMBL/GenBank/DDBJ whole genome shotgun (WGS) entry which is preliminary data.</text>
</comment>
<protein>
    <submittedName>
        <fullName evidence="2">Uncharacterized protein</fullName>
    </submittedName>
</protein>
<sequence length="120" mass="13141">MMQGPQLPRRCEANAVRTPPVRTKPLLSSLTPSDGNVEICCSEILRLVYTERNEGPGGRYLKTTCGDNNHHQLDTNGSLRIGPRCSGSNRSKGPTSGDPQLNPFDKKRKAYSGARAEVLF</sequence>
<feature type="compositionally biased region" description="Polar residues" evidence="1">
    <location>
        <begin position="86"/>
        <end position="99"/>
    </location>
</feature>
<feature type="region of interest" description="Disordered" evidence="1">
    <location>
        <begin position="1"/>
        <end position="34"/>
    </location>
</feature>
<dbReference type="Proteomes" id="UP000298030">
    <property type="component" value="Unassembled WGS sequence"/>
</dbReference>
<proteinExistence type="predicted"/>
<reference evidence="2 3" key="1">
    <citation type="journal article" date="2019" name="Nat. Ecol. Evol.">
        <title>Megaphylogeny resolves global patterns of mushroom evolution.</title>
        <authorList>
            <person name="Varga T."/>
            <person name="Krizsan K."/>
            <person name="Foldi C."/>
            <person name="Dima B."/>
            <person name="Sanchez-Garcia M."/>
            <person name="Sanchez-Ramirez S."/>
            <person name="Szollosi G.J."/>
            <person name="Szarkandi J.G."/>
            <person name="Papp V."/>
            <person name="Albert L."/>
            <person name="Andreopoulos W."/>
            <person name="Angelini C."/>
            <person name="Antonin V."/>
            <person name="Barry K.W."/>
            <person name="Bougher N.L."/>
            <person name="Buchanan P."/>
            <person name="Buyck B."/>
            <person name="Bense V."/>
            <person name="Catcheside P."/>
            <person name="Chovatia M."/>
            <person name="Cooper J."/>
            <person name="Damon W."/>
            <person name="Desjardin D."/>
            <person name="Finy P."/>
            <person name="Geml J."/>
            <person name="Haridas S."/>
            <person name="Hughes K."/>
            <person name="Justo A."/>
            <person name="Karasinski D."/>
            <person name="Kautmanova I."/>
            <person name="Kiss B."/>
            <person name="Kocsube S."/>
            <person name="Kotiranta H."/>
            <person name="LaButti K.M."/>
            <person name="Lechner B.E."/>
            <person name="Liimatainen K."/>
            <person name="Lipzen A."/>
            <person name="Lukacs Z."/>
            <person name="Mihaltcheva S."/>
            <person name="Morgado L.N."/>
            <person name="Niskanen T."/>
            <person name="Noordeloos M.E."/>
            <person name="Ohm R.A."/>
            <person name="Ortiz-Santana B."/>
            <person name="Ovrebo C."/>
            <person name="Racz N."/>
            <person name="Riley R."/>
            <person name="Savchenko A."/>
            <person name="Shiryaev A."/>
            <person name="Soop K."/>
            <person name="Spirin V."/>
            <person name="Szebenyi C."/>
            <person name="Tomsovsky M."/>
            <person name="Tulloss R.E."/>
            <person name="Uehling J."/>
            <person name="Grigoriev I.V."/>
            <person name="Vagvolgyi C."/>
            <person name="Papp T."/>
            <person name="Martin F.M."/>
            <person name="Miettinen O."/>
            <person name="Hibbett D.S."/>
            <person name="Nagy L.G."/>
        </authorList>
    </citation>
    <scope>NUCLEOTIDE SEQUENCE [LARGE SCALE GENOMIC DNA]</scope>
    <source>
        <strain evidence="2 3">FP101781</strain>
    </source>
</reference>